<keyword evidence="2" id="KW-1185">Reference proteome</keyword>
<gene>
    <name evidence="1" type="ORF">RhiirA4_480585</name>
</gene>
<dbReference type="VEuPathDB" id="FungiDB:RhiirA1_455909"/>
<reference evidence="1 2" key="1">
    <citation type="submission" date="2015-10" db="EMBL/GenBank/DDBJ databases">
        <title>Genome analyses suggest a sexual origin of heterokaryosis in a supposedly ancient asexual fungus.</title>
        <authorList>
            <person name="Ropars J."/>
            <person name="Sedzielewska K."/>
            <person name="Noel J."/>
            <person name="Charron P."/>
            <person name="Farinelli L."/>
            <person name="Marton T."/>
            <person name="Kruger M."/>
            <person name="Pelin A."/>
            <person name="Brachmann A."/>
            <person name="Corradi N."/>
        </authorList>
    </citation>
    <scope>NUCLEOTIDE SEQUENCE [LARGE SCALE GENOMIC DNA]</scope>
    <source>
        <strain evidence="1 2">A4</strain>
    </source>
</reference>
<evidence type="ECO:0000313" key="1">
    <source>
        <dbReference type="EMBL" id="PKY58562.1"/>
    </source>
</evidence>
<name>A0A2I1HI54_9GLOM</name>
<dbReference type="EMBL" id="LLXI01003074">
    <property type="protein sequence ID" value="PKY58562.1"/>
    <property type="molecule type" value="Genomic_DNA"/>
</dbReference>
<dbReference type="GO" id="GO:0003676">
    <property type="term" value="F:nucleic acid binding"/>
    <property type="evidence" value="ECO:0007669"/>
    <property type="project" value="InterPro"/>
</dbReference>
<evidence type="ECO:0008006" key="3">
    <source>
        <dbReference type="Google" id="ProtNLM"/>
    </source>
</evidence>
<comment type="caution">
    <text evidence="1">The sequence shown here is derived from an EMBL/GenBank/DDBJ whole genome shotgun (WGS) entry which is preliminary data.</text>
</comment>
<dbReference type="InterPro" id="IPR036397">
    <property type="entry name" value="RNaseH_sf"/>
</dbReference>
<sequence length="214" mass="25161">MEYQNPDTKDYIMVLQYVSGGNVNNYMIKNREFFNWKNIEWIKIIKIILNYETKREFDEAEEYRKANLSSVKNNPLTTHPQAIYTSRLLHSYTKDIPKYDVKFSDSSAIEKKNGILLYGATSHVPTFKSGRKGIMVWDCFSSFGMGPLVQVHGRENANDYINVLNNHLLPYLEELDNQNNYIFQDNNAQIHRARSTLRWISDNIDQLRLRKVLI</sequence>
<dbReference type="Proteomes" id="UP000234323">
    <property type="component" value="Unassembled WGS sequence"/>
</dbReference>
<proteinExistence type="predicted"/>
<accession>A0A2I1HI54</accession>
<organism evidence="1 2">
    <name type="scientific">Rhizophagus irregularis</name>
    <dbReference type="NCBI Taxonomy" id="588596"/>
    <lineage>
        <taxon>Eukaryota</taxon>
        <taxon>Fungi</taxon>
        <taxon>Fungi incertae sedis</taxon>
        <taxon>Mucoromycota</taxon>
        <taxon>Glomeromycotina</taxon>
        <taxon>Glomeromycetes</taxon>
        <taxon>Glomerales</taxon>
        <taxon>Glomeraceae</taxon>
        <taxon>Rhizophagus</taxon>
    </lineage>
</organism>
<protein>
    <recommendedName>
        <fullName evidence="3">Tc1-like transposase DDE domain-containing protein</fullName>
    </recommendedName>
</protein>
<dbReference type="Gene3D" id="3.30.420.10">
    <property type="entry name" value="Ribonuclease H-like superfamily/Ribonuclease H"/>
    <property type="match status" value="1"/>
</dbReference>
<dbReference type="AlphaFoldDB" id="A0A2I1HI54"/>
<evidence type="ECO:0000313" key="2">
    <source>
        <dbReference type="Proteomes" id="UP000234323"/>
    </source>
</evidence>